<comment type="subcellular location">
    <subcellularLocation>
        <location evidence="1">Mitochondrion outer membrane</location>
        <topology evidence="1">Single-pass type IV membrane protein</topology>
    </subcellularLocation>
    <subcellularLocation>
        <location evidence="2">Peroxisome</location>
    </subcellularLocation>
</comment>
<evidence type="ECO:0000256" key="5">
    <source>
        <dbReference type="ARBA" id="ARBA00022787"/>
    </source>
</evidence>
<keyword evidence="14" id="KW-1185">Reference proteome</keyword>
<evidence type="ECO:0000256" key="9">
    <source>
        <dbReference type="ARBA" id="ARBA00023136"/>
    </source>
</evidence>
<dbReference type="InterPro" id="IPR008518">
    <property type="entry name" value="Mff/Tango-11"/>
</dbReference>
<evidence type="ECO:0000256" key="7">
    <source>
        <dbReference type="ARBA" id="ARBA00023054"/>
    </source>
</evidence>
<feature type="transmembrane region" description="Helical" evidence="11">
    <location>
        <begin position="236"/>
        <end position="254"/>
    </location>
</feature>
<reference evidence="13 14" key="1">
    <citation type="submission" date="2024-05" db="EMBL/GenBank/DDBJ databases">
        <title>Genetic variation in Jamaican populations of the coffee berry borer (Hypothenemus hampei).</title>
        <authorList>
            <person name="Errbii M."/>
            <person name="Myrie A."/>
        </authorList>
    </citation>
    <scope>NUCLEOTIDE SEQUENCE [LARGE SCALE GENOMIC DNA]</scope>
    <source>
        <strain evidence="13">JA-Hopewell-2020-01-JO</strain>
        <tissue evidence="13">Whole body</tissue>
    </source>
</reference>
<dbReference type="GO" id="GO:0005777">
    <property type="term" value="C:peroxisome"/>
    <property type="evidence" value="ECO:0007669"/>
    <property type="project" value="UniProtKB-SubCell"/>
</dbReference>
<keyword evidence="10" id="KW-0576">Peroxisome</keyword>
<feature type="domain" description="Mff-like" evidence="12">
    <location>
        <begin position="13"/>
        <end position="72"/>
    </location>
</feature>
<evidence type="ECO:0000256" key="10">
    <source>
        <dbReference type="ARBA" id="ARBA00023140"/>
    </source>
</evidence>
<evidence type="ECO:0000256" key="11">
    <source>
        <dbReference type="SAM" id="Phobius"/>
    </source>
</evidence>
<evidence type="ECO:0000259" key="12">
    <source>
        <dbReference type="Pfam" id="PF05644"/>
    </source>
</evidence>
<sequence>MSSSSSPSQYTEDAFVTDADFKVEINQKMKVPEKISFNNDRNGEIRNSWIQDNFNMQVPERILVVGSDQHIGECLLKIVSVVKFRMKMSCDCSEIFDYYDDLRLVSGTRALPREIAFDNSLLASEPFPTGLPRVATPPRTLTLDKYPFPVNFQHDQDSEEEEVTEEDRLPVVKPNKTSKVQLNLNDSIYSMSNSLREDGLTPAEEVVHLRRQMAKLNKRVMALELENLNRLQKEKIIAGFGIAYFLLKIVIWMSRD</sequence>
<evidence type="ECO:0000256" key="1">
    <source>
        <dbReference type="ARBA" id="ARBA00004200"/>
    </source>
</evidence>
<evidence type="ECO:0000313" key="14">
    <source>
        <dbReference type="Proteomes" id="UP001566132"/>
    </source>
</evidence>
<dbReference type="InterPro" id="IPR039433">
    <property type="entry name" value="Mff-like_dom"/>
</dbReference>
<evidence type="ECO:0000256" key="2">
    <source>
        <dbReference type="ARBA" id="ARBA00004275"/>
    </source>
</evidence>
<feature type="domain" description="Mff-like" evidence="12">
    <location>
        <begin position="174"/>
        <end position="255"/>
    </location>
</feature>
<keyword evidence="5" id="KW-1000">Mitochondrion outer membrane</keyword>
<keyword evidence="7" id="KW-0175">Coiled coil</keyword>
<organism evidence="13 14">
    <name type="scientific">Hypothenemus hampei</name>
    <name type="common">Coffee berry borer</name>
    <dbReference type="NCBI Taxonomy" id="57062"/>
    <lineage>
        <taxon>Eukaryota</taxon>
        <taxon>Metazoa</taxon>
        <taxon>Ecdysozoa</taxon>
        <taxon>Arthropoda</taxon>
        <taxon>Hexapoda</taxon>
        <taxon>Insecta</taxon>
        <taxon>Pterygota</taxon>
        <taxon>Neoptera</taxon>
        <taxon>Endopterygota</taxon>
        <taxon>Coleoptera</taxon>
        <taxon>Polyphaga</taxon>
        <taxon>Cucujiformia</taxon>
        <taxon>Curculionidae</taxon>
        <taxon>Scolytinae</taxon>
        <taxon>Hypothenemus</taxon>
    </lineage>
</organism>
<evidence type="ECO:0000256" key="4">
    <source>
        <dbReference type="ARBA" id="ARBA00022692"/>
    </source>
</evidence>
<keyword evidence="6 11" id="KW-1133">Transmembrane helix</keyword>
<comment type="caution">
    <text evidence="13">The sequence shown here is derived from an EMBL/GenBank/DDBJ whole genome shotgun (WGS) entry which is preliminary data.</text>
</comment>
<comment type="similarity">
    <text evidence="3">Belongs to the Tango11 family.</text>
</comment>
<dbReference type="EMBL" id="JBDJPC010000009">
    <property type="protein sequence ID" value="KAL1491285.1"/>
    <property type="molecule type" value="Genomic_DNA"/>
</dbReference>
<evidence type="ECO:0000256" key="3">
    <source>
        <dbReference type="ARBA" id="ARBA00009806"/>
    </source>
</evidence>
<proteinExistence type="inferred from homology"/>
<dbReference type="Proteomes" id="UP001566132">
    <property type="component" value="Unassembled WGS sequence"/>
</dbReference>
<dbReference type="Pfam" id="PF05644">
    <property type="entry name" value="Miff"/>
    <property type="match status" value="2"/>
</dbReference>
<accession>A0ABD1E9N9</accession>
<keyword evidence="4 11" id="KW-0812">Transmembrane</keyword>
<protein>
    <recommendedName>
        <fullName evidence="12">Mff-like domain-containing protein</fullName>
    </recommendedName>
</protein>
<dbReference type="AlphaFoldDB" id="A0ABD1E9N9"/>
<evidence type="ECO:0000313" key="13">
    <source>
        <dbReference type="EMBL" id="KAL1491285.1"/>
    </source>
</evidence>
<evidence type="ECO:0000256" key="8">
    <source>
        <dbReference type="ARBA" id="ARBA00023128"/>
    </source>
</evidence>
<name>A0ABD1E9N9_HYPHA</name>
<keyword evidence="9 11" id="KW-0472">Membrane</keyword>
<dbReference type="PANTHER" id="PTHR16501:SF6">
    <property type="entry name" value="TRANSPORT AND GOLGI ORGANIZATION PROTEIN 11"/>
    <property type="match status" value="1"/>
</dbReference>
<gene>
    <name evidence="13" type="ORF">ABEB36_011904</name>
</gene>
<evidence type="ECO:0000256" key="6">
    <source>
        <dbReference type="ARBA" id="ARBA00022989"/>
    </source>
</evidence>
<dbReference type="GO" id="GO:0005741">
    <property type="term" value="C:mitochondrial outer membrane"/>
    <property type="evidence" value="ECO:0007669"/>
    <property type="project" value="UniProtKB-SubCell"/>
</dbReference>
<dbReference type="PANTHER" id="PTHR16501">
    <property type="entry name" value="TRANSPORT AND GOLGI ORGANIZATION PROTEIN 11"/>
    <property type="match status" value="1"/>
</dbReference>
<keyword evidence="8" id="KW-0496">Mitochondrion</keyword>